<dbReference type="SUPFAM" id="SSF51905">
    <property type="entry name" value="FAD/NAD(P)-binding domain"/>
    <property type="match status" value="1"/>
</dbReference>
<dbReference type="EMBL" id="QQBH01000039">
    <property type="protein sequence ID" value="RDD84600.1"/>
    <property type="molecule type" value="Genomic_DNA"/>
</dbReference>
<protein>
    <recommendedName>
        <fullName evidence="1">FAD-dependent urate hydroxylase HpyO/Asp monooxygenase CreE-like FAD/NAD(P)-binding domain-containing protein</fullName>
    </recommendedName>
</protein>
<evidence type="ECO:0000259" key="1">
    <source>
        <dbReference type="Pfam" id="PF13454"/>
    </source>
</evidence>
<reference evidence="2 3" key="1">
    <citation type="submission" date="2018-07" db="EMBL/GenBank/DDBJ databases">
        <title>Genome guided investigation of antibiotics producing actinomycetales strain isolated from a Macau mangrove ecosystem.</title>
        <authorList>
            <person name="Hu D."/>
        </authorList>
    </citation>
    <scope>NUCLEOTIDE SEQUENCE [LARGE SCALE GENOMIC DNA]</scope>
    <source>
        <strain evidence="2 3">2297</strain>
    </source>
</reference>
<evidence type="ECO:0000313" key="3">
    <source>
        <dbReference type="Proteomes" id="UP000253742"/>
    </source>
</evidence>
<evidence type="ECO:0000313" key="2">
    <source>
        <dbReference type="EMBL" id="RDD84600.1"/>
    </source>
</evidence>
<accession>A0A369UYD4</accession>
<dbReference type="Gene3D" id="3.50.50.60">
    <property type="entry name" value="FAD/NAD(P)-binding domain"/>
    <property type="match status" value="1"/>
</dbReference>
<dbReference type="Proteomes" id="UP000253742">
    <property type="component" value="Unassembled WGS sequence"/>
</dbReference>
<comment type="caution">
    <text evidence="2">The sequence shown here is derived from an EMBL/GenBank/DDBJ whole genome shotgun (WGS) entry which is preliminary data.</text>
</comment>
<dbReference type="RefSeq" id="WP_114533085.1">
    <property type="nucleotide sequence ID" value="NZ_QQBH01000039.1"/>
</dbReference>
<dbReference type="AlphaFoldDB" id="A0A369UYD4"/>
<sequence>MTGRVAVVGAGAAGALTAVQLMRQAGRAGRRAEVWLVDPAAHTGRGVAYGTPDARHLLNVPAARMSAFPDDPGHFLRRLTARDPHAAPGDFVSRREYGRYLGEVVEETAARCRHVRLNRVRERVVAVRERDGGPVLRLSGGGELRVDAVVLALGALGGDHGWAGPGLRASSRFVADPWAPGALEGPAAQGDVLLVGTGLTMVDVAVTLARPGRVLHAVSRSGLLPREHLPVPAAAVQAPPLDGAHGLDALRRGVRLHLAAGRRRCGDWRPALDGLRPVTAALWQQLSAADRRRFLDQDLRMWEVHRHRVAPATAVAVGALRAGGLLRVAAAEVVGAVPGAGAVEVSLSDGRRLRVAAVVACTGPRMDLTGSDDPLVRCLLEHGWARPGPAGVGLDTRDEGRLVPAAGARAVRVWAVGAVRRGNLLETTAVPEIRVQAAQVAGAVWGVPGVSGAGSSPVLEGAVSPAAPVPVSAAP</sequence>
<organism evidence="2 3">
    <name type="scientific">Streptomyces parvulus</name>
    <dbReference type="NCBI Taxonomy" id="146923"/>
    <lineage>
        <taxon>Bacteria</taxon>
        <taxon>Bacillati</taxon>
        <taxon>Actinomycetota</taxon>
        <taxon>Actinomycetes</taxon>
        <taxon>Kitasatosporales</taxon>
        <taxon>Streptomycetaceae</taxon>
        <taxon>Streptomyces</taxon>
    </lineage>
</organism>
<proteinExistence type="predicted"/>
<dbReference type="InterPro" id="IPR052189">
    <property type="entry name" value="L-asp_N-monooxygenase_NS-form"/>
</dbReference>
<dbReference type="InterPro" id="IPR038732">
    <property type="entry name" value="HpyO/CreE_NAD-binding"/>
</dbReference>
<dbReference type="PANTHER" id="PTHR40254:SF1">
    <property type="entry name" value="BLR0577 PROTEIN"/>
    <property type="match status" value="1"/>
</dbReference>
<dbReference type="PANTHER" id="PTHR40254">
    <property type="entry name" value="BLR0577 PROTEIN"/>
    <property type="match status" value="1"/>
</dbReference>
<dbReference type="Pfam" id="PF13454">
    <property type="entry name" value="NAD_binding_9"/>
    <property type="match status" value="1"/>
</dbReference>
<dbReference type="OrthoDB" id="101972at2"/>
<name>A0A369UYD4_9ACTN</name>
<gene>
    <name evidence="2" type="ORF">DVZ84_34650</name>
</gene>
<dbReference type="InterPro" id="IPR036188">
    <property type="entry name" value="FAD/NAD-bd_sf"/>
</dbReference>
<feature type="domain" description="FAD-dependent urate hydroxylase HpyO/Asp monooxygenase CreE-like FAD/NAD(P)-binding" evidence="1">
    <location>
        <begin position="6"/>
        <end position="155"/>
    </location>
</feature>